<accession>A0A1W0XFP6</accession>
<comment type="caution">
    <text evidence="2">The sequence shown here is derived from an EMBL/GenBank/DDBJ whole genome shotgun (WGS) entry which is preliminary data.</text>
</comment>
<proteinExistence type="predicted"/>
<keyword evidence="1" id="KW-0472">Membrane</keyword>
<keyword evidence="1" id="KW-0812">Transmembrane</keyword>
<dbReference type="EMBL" id="MTYJ01000001">
    <property type="protein sequence ID" value="OQV26218.1"/>
    <property type="molecule type" value="Genomic_DNA"/>
</dbReference>
<feature type="transmembrane region" description="Helical" evidence="1">
    <location>
        <begin position="12"/>
        <end position="34"/>
    </location>
</feature>
<evidence type="ECO:0000313" key="2">
    <source>
        <dbReference type="EMBL" id="OQV26218.1"/>
    </source>
</evidence>
<gene>
    <name evidence="2" type="ORF">BV898_00337</name>
</gene>
<feature type="transmembrane region" description="Helical" evidence="1">
    <location>
        <begin position="75"/>
        <end position="101"/>
    </location>
</feature>
<keyword evidence="1" id="KW-1133">Transmembrane helix</keyword>
<dbReference type="Proteomes" id="UP000192578">
    <property type="component" value="Unassembled WGS sequence"/>
</dbReference>
<sequence>MRRCCSCTPKTPAVAAAVLSVGFDVTMLLFATYYTMTEIFGIPVIPNFAVTFGAFETGLACLLAHGVRTEQKRLLTVWFSITVLKLFCIIAPVLAMVVGALRVRMGFPLSAASFVIFIIKCTFEVFFTIIIQKYVKLLETRDRRPNSPISDTLLYTPPKYFPTESETVAAEPGFEA</sequence>
<name>A0A1W0XFP6_HYPEX</name>
<dbReference type="AlphaFoldDB" id="A0A1W0XFP6"/>
<feature type="transmembrane region" description="Helical" evidence="1">
    <location>
        <begin position="107"/>
        <end position="131"/>
    </location>
</feature>
<evidence type="ECO:0000313" key="3">
    <source>
        <dbReference type="Proteomes" id="UP000192578"/>
    </source>
</evidence>
<protein>
    <submittedName>
        <fullName evidence="2">Uncharacterized protein</fullName>
    </submittedName>
</protein>
<feature type="transmembrane region" description="Helical" evidence="1">
    <location>
        <begin position="40"/>
        <end position="63"/>
    </location>
</feature>
<keyword evidence="3" id="KW-1185">Reference proteome</keyword>
<reference evidence="3" key="1">
    <citation type="submission" date="2017-01" db="EMBL/GenBank/DDBJ databases">
        <title>Comparative genomics of anhydrobiosis in the tardigrade Hypsibius dujardini.</title>
        <authorList>
            <person name="Yoshida Y."/>
            <person name="Koutsovoulos G."/>
            <person name="Laetsch D."/>
            <person name="Stevens L."/>
            <person name="Kumar S."/>
            <person name="Horikawa D."/>
            <person name="Ishino K."/>
            <person name="Komine S."/>
            <person name="Tomita M."/>
            <person name="Blaxter M."/>
            <person name="Arakawa K."/>
        </authorList>
    </citation>
    <scope>NUCLEOTIDE SEQUENCE [LARGE SCALE GENOMIC DNA]</scope>
    <source>
        <strain evidence="3">Z151</strain>
    </source>
</reference>
<evidence type="ECO:0000256" key="1">
    <source>
        <dbReference type="SAM" id="Phobius"/>
    </source>
</evidence>
<organism evidence="2 3">
    <name type="scientific">Hypsibius exemplaris</name>
    <name type="common">Freshwater tardigrade</name>
    <dbReference type="NCBI Taxonomy" id="2072580"/>
    <lineage>
        <taxon>Eukaryota</taxon>
        <taxon>Metazoa</taxon>
        <taxon>Ecdysozoa</taxon>
        <taxon>Tardigrada</taxon>
        <taxon>Eutardigrada</taxon>
        <taxon>Parachela</taxon>
        <taxon>Hypsibioidea</taxon>
        <taxon>Hypsibiidae</taxon>
        <taxon>Hypsibius</taxon>
    </lineage>
</organism>